<dbReference type="SUPFAM" id="SSF51735">
    <property type="entry name" value="NAD(P)-binding Rossmann-fold domains"/>
    <property type="match status" value="1"/>
</dbReference>
<organism evidence="1 2">
    <name type="scientific">Oidiodendron maius (strain Zn)</name>
    <dbReference type="NCBI Taxonomy" id="913774"/>
    <lineage>
        <taxon>Eukaryota</taxon>
        <taxon>Fungi</taxon>
        <taxon>Dikarya</taxon>
        <taxon>Ascomycota</taxon>
        <taxon>Pezizomycotina</taxon>
        <taxon>Leotiomycetes</taxon>
        <taxon>Leotiomycetes incertae sedis</taxon>
        <taxon>Myxotrichaceae</taxon>
        <taxon>Oidiodendron</taxon>
    </lineage>
</organism>
<evidence type="ECO:0000313" key="2">
    <source>
        <dbReference type="Proteomes" id="UP000054321"/>
    </source>
</evidence>
<reference evidence="1 2" key="1">
    <citation type="submission" date="2014-04" db="EMBL/GenBank/DDBJ databases">
        <authorList>
            <consortium name="DOE Joint Genome Institute"/>
            <person name="Kuo A."/>
            <person name="Martino E."/>
            <person name="Perotto S."/>
            <person name="Kohler A."/>
            <person name="Nagy L.G."/>
            <person name="Floudas D."/>
            <person name="Copeland A."/>
            <person name="Barry K.W."/>
            <person name="Cichocki N."/>
            <person name="Veneault-Fourrey C."/>
            <person name="LaButti K."/>
            <person name="Lindquist E.A."/>
            <person name="Lipzen A."/>
            <person name="Lundell T."/>
            <person name="Morin E."/>
            <person name="Murat C."/>
            <person name="Sun H."/>
            <person name="Tunlid A."/>
            <person name="Henrissat B."/>
            <person name="Grigoriev I.V."/>
            <person name="Hibbett D.S."/>
            <person name="Martin F."/>
            <person name="Nordberg H.P."/>
            <person name="Cantor M.N."/>
            <person name="Hua S.X."/>
        </authorList>
    </citation>
    <scope>NUCLEOTIDE SEQUENCE [LARGE SCALE GENOMIC DNA]</scope>
    <source>
        <strain evidence="1 2">Zn</strain>
    </source>
</reference>
<dbReference type="InterPro" id="IPR036291">
    <property type="entry name" value="NAD(P)-bd_dom_sf"/>
</dbReference>
<dbReference type="Gene3D" id="3.40.50.720">
    <property type="entry name" value="NAD(P)-binding Rossmann-like Domain"/>
    <property type="match status" value="1"/>
</dbReference>
<accession>A0A0C3D6M2</accession>
<dbReference type="OrthoDB" id="1933717at2759"/>
<dbReference type="InParanoid" id="A0A0C3D6M2"/>
<dbReference type="HOGENOM" id="CLU_1750225_0_0_1"/>
<dbReference type="EMBL" id="KN832882">
    <property type="protein sequence ID" value="KIM97557.1"/>
    <property type="molecule type" value="Genomic_DNA"/>
</dbReference>
<proteinExistence type="predicted"/>
<name>A0A0C3D6M2_OIDMZ</name>
<sequence>MVASKIIVLIAGDLQDQRHRSRHDDRELHDLTQKLYWRSTHNECHFWCRILNDPPDPAVGTRRQSFIPYRASKAAMNMITACQLAEYAELGFKVFAYSPGYTTSNIEPKNKVEYAAKPTSQGVVAMARLLNEERDAERGWSVHEVDQHP</sequence>
<gene>
    <name evidence="1" type="ORF">OIDMADRAFT_182848</name>
</gene>
<evidence type="ECO:0000313" key="1">
    <source>
        <dbReference type="EMBL" id="KIM97557.1"/>
    </source>
</evidence>
<protein>
    <submittedName>
        <fullName evidence="1">Uncharacterized protein</fullName>
    </submittedName>
</protein>
<dbReference type="AlphaFoldDB" id="A0A0C3D6M2"/>
<dbReference type="Proteomes" id="UP000054321">
    <property type="component" value="Unassembled WGS sequence"/>
</dbReference>
<reference evidence="2" key="2">
    <citation type="submission" date="2015-01" db="EMBL/GenBank/DDBJ databases">
        <title>Evolutionary Origins and Diversification of the Mycorrhizal Mutualists.</title>
        <authorList>
            <consortium name="DOE Joint Genome Institute"/>
            <consortium name="Mycorrhizal Genomics Consortium"/>
            <person name="Kohler A."/>
            <person name="Kuo A."/>
            <person name="Nagy L.G."/>
            <person name="Floudas D."/>
            <person name="Copeland A."/>
            <person name="Barry K.W."/>
            <person name="Cichocki N."/>
            <person name="Veneault-Fourrey C."/>
            <person name="LaButti K."/>
            <person name="Lindquist E.A."/>
            <person name="Lipzen A."/>
            <person name="Lundell T."/>
            <person name="Morin E."/>
            <person name="Murat C."/>
            <person name="Riley R."/>
            <person name="Ohm R."/>
            <person name="Sun H."/>
            <person name="Tunlid A."/>
            <person name="Henrissat B."/>
            <person name="Grigoriev I.V."/>
            <person name="Hibbett D.S."/>
            <person name="Martin F."/>
        </authorList>
    </citation>
    <scope>NUCLEOTIDE SEQUENCE [LARGE SCALE GENOMIC DNA]</scope>
    <source>
        <strain evidence="2">Zn</strain>
    </source>
</reference>
<keyword evidence="2" id="KW-1185">Reference proteome</keyword>